<evidence type="ECO:0000313" key="8">
    <source>
        <dbReference type="Proteomes" id="UP000544134"/>
    </source>
</evidence>
<evidence type="ECO:0000256" key="5">
    <source>
        <dbReference type="SAM" id="MobiDB-lite"/>
    </source>
</evidence>
<dbReference type="PANTHER" id="PTHR45527:SF1">
    <property type="entry name" value="FATTY ACID SYNTHASE"/>
    <property type="match status" value="1"/>
</dbReference>
<dbReference type="PROSITE" id="PS00455">
    <property type="entry name" value="AMP_BINDING"/>
    <property type="match status" value="3"/>
</dbReference>
<dbReference type="SMART" id="SM00823">
    <property type="entry name" value="PKS_PP"/>
    <property type="match status" value="2"/>
</dbReference>
<dbReference type="InterPro" id="IPR001242">
    <property type="entry name" value="Condensation_dom"/>
</dbReference>
<dbReference type="NCBIfam" id="NF003417">
    <property type="entry name" value="PRK04813.1"/>
    <property type="match status" value="4"/>
</dbReference>
<feature type="region of interest" description="Disordered" evidence="5">
    <location>
        <begin position="1754"/>
        <end position="1773"/>
    </location>
</feature>
<dbReference type="GO" id="GO:0003824">
    <property type="term" value="F:catalytic activity"/>
    <property type="evidence" value="ECO:0007669"/>
    <property type="project" value="InterPro"/>
</dbReference>
<dbReference type="InterPro" id="IPR010060">
    <property type="entry name" value="NRPS_synth"/>
</dbReference>
<evidence type="ECO:0000256" key="1">
    <source>
        <dbReference type="ARBA" id="ARBA00001957"/>
    </source>
</evidence>
<dbReference type="Gene3D" id="3.40.50.980">
    <property type="match status" value="4"/>
</dbReference>
<feature type="compositionally biased region" description="Basic and acidic residues" evidence="5">
    <location>
        <begin position="2464"/>
        <end position="2490"/>
    </location>
</feature>
<dbReference type="CDD" id="cd19543">
    <property type="entry name" value="DCL_NRPS"/>
    <property type="match status" value="1"/>
</dbReference>
<dbReference type="NCBIfam" id="TIGR01733">
    <property type="entry name" value="AA-adenyl-dom"/>
    <property type="match status" value="3"/>
</dbReference>
<accession>A0A848IB47</accession>
<sequence>MTSFPIALHHRIRALARIEPDAPALASFTPRTVRLTRGELDSRAARLAAQLRAAGVTTEVRVGVCVARSCDLFVALLAVLKAGGVFVALDPRHPAARLDWVAQDAGLAHGIVDASADAAMRARFAQCFDVANDALTDVTAPRFDGDDEPVHPRAAAYMIYTSGSTGMPKAVAVEHGPLAAHGDALAESLPIDGTDRVLHFASVNFDVSIEAWLVPLAVGGSVVISDPPPFPPEATHAFMLREGVTNTTLPPAYLREFANICARLGVPPSLRVLLFGGEAMSQDSFDEIRRVFPSIRLVNGYGPTEAVISPMLWPVDPDTMPALEAGNGYASLPIGWPIGRRVARIEDATQRGEAGELLLGGVCLARGYHGRAALTAERFLPDANGEPGERIYRTGDLTREREDGSFDYLGRIDDQVQVRGVRVEPGEIAACLLTHPAIVDAGVLAETTAGRTQLIACVVVKEVVGGKVRGEGAHGDATHGGGIHGGTTHGEGVRDERALSDAALQAHLAAHLPQAWLPHRFARFARLPYTLNGKLDRAALRDAVAALPVAAAADYVAPKTVTEQRLADIWQTFLNDPAPIGRTDRFFARGGDSLAAMQLQAAIRIEWRVNLRLDALFDDQPLETLAVLIDTSEPESAVDRHQPITVLQPATTAFADRAASFAQQRFWVLAQTQDAGSAYHVAVQWDVQGALDIGTLQRALDCLIERQQAWRTTLVETEDGVVMQRIHAALPVRIAAIDLHTSSEAERASRLGELTEQHVGAAFDLSNGPLVRATLITLTNNAQRFLLTTHHAISDGWSSRCAFGELQAAYTAFATGRTPQLPALPVQYADYAQWQRDWLAAGEGERQLTYWRDALRAAPEPLALPLDRPRSPQRDYRGGRLALRLPQEISAAVRETARRAQASPFTVLLAAFDAWLYRLTGATDIVVAAPIAHRQRAETAPLVGLFLNTLALRARVAPGQSFAALLDGVRRSAFDAFAHQDVPFDQVLDAIKPPVRRGEEWLKVKFAQQFDLELTAELPGASVRMSPGLDLAARFDLALDFTDDRRGIELVVAYALDGIDEGAAQAWLNSYAALVADAVRDPQRAIAELDCADGVGYGAARQGRALPLEADSVLTLFARHASETPHRVALVDADTQLTFAELDDASERIALALQQRKVGAEQPVAVCIERSVRFAVALIGVMKSGAYAVPLDPAAPHERLAAAVDACGAQWMLTSGGVQAALVPGNARTLDLDSLASLAEGSSLAGMNVAVSVNSNINLDASAEVGVETNANHTTNAPRPAPLPDQAAYLIFTSGSTGAPKGVVISHHALADYVAGMLDELAFAADASMAMVSTVAADLGHTTLFGALCSGRTLHLLPAQCSFDPDRFAHEMRTRDVGVLKIVPSHLHALLDAQRAADVLPAHALVTGGETLPWSLVERIAALKPACRVINHYGPTEATVGALTCDTSAPAQVGLRLPNVHAGQACDVEKIAPSTQSVPLGLPLPNAYACVLDSHGASVPPGGIGELYLGGPGLARGYLNRAAATAERFVPHPFAPGERLYRTGDRVKLRADRRLDFLGRLDDQVKIRGYRVEPGEVSAALRALEGVAQAETLAVEHEGRLRLASFVAPSNGTRLDEPALRAALTVRLPDYMVPAVLLIVAALPVTANGKVDRAALRALAAAPAPSVSEGDAPQGATEEALAAVWKEVLKAERVGRDDNFFELGGDSILVLQVIARSRKRGVRFTPKQLFDAPTLAQLACVATTVDAAAPAASKAHSTSPASQAQASPSAFEQPTTLTPAQLRFFALDIPQRGHWNQSIELDAEAPFDSDAFARAFETLLTHHEIFRHRFAPSGPDEEWQLTFAARAFEALPLAVASARDESDALAQFNALQSTLDLTRGPLVCALAALLPDGTTKLYLAIHHLIVDGVSWRVLLDDLDAAYRAARERRTVRLASTGTSAQEWAARLARAALDATNSHTATEVSCSATADATNSPFATEMPYWAALAAPYDDLPLDHPEATATNADAQTVIQTIDAELTRAVLTEANAAYRTQMIELLIAALAQSLGMSRCRIELEGHGREALFDDADASRTLGWLTSHYPVQFAVESTPAATLGAVKDTLRAVPNKGLGFGVLRHYGDATTRATLAAVPRPHVTFNYLGQFDASREAALVPRFGGAGCERDPAGPIGNALAIHAYVDGDTARTLKIHWVYGATQFERATIEALAQRFETALAGLTAACAARLAQRGGGATPGDYPLARTGGLTQAALERLPLDLRTIDDIYPLSPMQHGILFHSLFAPEQSTYVNQLVATLNEPDVERLRAAFEGAVPRHDILRTGFTPDEATPMQIVHRQARMPVEIIDWRDRGDGALDAFETWLADDRARGFDLTSPPLMRVALIRITDEAWRLVWTRHHLLLDGWSTARFFADVLRDYIEARRPQPFAAPAKTRYRDFIAWLAARDVEGERAFWLQRLALIDEPTLVADRERDRDQDRNQDHDHDSEHERGPERPRVAKHLTRRESFDAETTTRLTETARRLKVTVNTMVQGAWALALQRMTHHTAVAFGATVAGRPDALPDADTVLGLFINTLPVITAPSPQRCASAWLQELQRDNAAAAEHAHTPLYEIQQWAGQGGGALFDTLVVFENYPVDEAWQGRDERALKLRDLRNIEATDFALTLVIEAGTTLTIDYGYDAAQVDEARVAALHRAFAACLAGLIADPHAQLDTISIATADDLATLANANATAQSWPPAQQQPLHRQFEQAAFARPDAIALEFTDPQGRMQQMTYGALDANANRVAAALIEAGVQPDTAVALCVERSFDMVVALIGVLKAGAAYLPVDPDYPAERIAYLLNDANPAVVLTQTHLRERVVAAVESIDVKILTVDQLLSTGAALATAVEVAPEQLAYLIYTSGSTGKPKGAGNTHRALANRIAWMQDAYRLGAEDVVLHKTPFGFDVSVWEFVWPLAVGAKLAIAAPGDHRDPARLIAAIETHRVTTLHFVPSMLAAFVAHLEDFKVAARCARVERIVASGEALAPELVARVAQHLPNARLYNLYGPTEAAIDVSHWTCDARDANAVSVPIGHPIANLRLHVLDAALQPLPQGAVGELYLGGVGLARGYLGRAGLTAERFVPDPFTQGARLYRTGDLARRRADGALDYLGRIDTQVKLRGQRIEPGEIEALLRAEQGVHDAVVIVRDEQLVGYVARGLGNTIDTHALLDALRAQLPAYMVPAQLIEMEALPVTPNGKCDRHALPAPVRRLSAEEGMAASLQTDTERELAAIWKRVLRLEVVGRDDDFFALGGHSLLATQANAQANLHWTLILPLRTLFDQRTLQRCAAAIDRALAERDAGAGGDTASAIDALLGELELQ</sequence>
<evidence type="ECO:0000313" key="7">
    <source>
        <dbReference type="EMBL" id="NML96753.1"/>
    </source>
</evidence>
<dbReference type="InterPro" id="IPR025110">
    <property type="entry name" value="AMP-bd_C"/>
</dbReference>
<dbReference type="SUPFAM" id="SSF52777">
    <property type="entry name" value="CoA-dependent acyltransferases"/>
    <property type="match status" value="6"/>
</dbReference>
<dbReference type="InterPro" id="IPR009081">
    <property type="entry name" value="PP-bd_ACP"/>
</dbReference>
<dbReference type="GO" id="GO:0043041">
    <property type="term" value="P:amino acid activation for nonribosomal peptide biosynthetic process"/>
    <property type="evidence" value="ECO:0007669"/>
    <property type="project" value="TreeGrafter"/>
</dbReference>
<dbReference type="PANTHER" id="PTHR45527">
    <property type="entry name" value="NONRIBOSOMAL PEPTIDE SYNTHETASE"/>
    <property type="match status" value="1"/>
</dbReference>
<dbReference type="Proteomes" id="UP000544134">
    <property type="component" value="Unassembled WGS sequence"/>
</dbReference>
<dbReference type="InterPro" id="IPR010071">
    <property type="entry name" value="AA_adenyl_dom"/>
</dbReference>
<evidence type="ECO:0000259" key="6">
    <source>
        <dbReference type="PROSITE" id="PS50075"/>
    </source>
</evidence>
<dbReference type="CDD" id="cd19531">
    <property type="entry name" value="LCL_NRPS-like"/>
    <property type="match status" value="1"/>
</dbReference>
<dbReference type="Pfam" id="PF00550">
    <property type="entry name" value="PP-binding"/>
    <property type="match status" value="3"/>
</dbReference>
<feature type="domain" description="Carrier" evidence="6">
    <location>
        <begin position="1672"/>
        <end position="1746"/>
    </location>
</feature>
<dbReference type="Gene3D" id="3.30.300.30">
    <property type="match status" value="3"/>
</dbReference>
<gene>
    <name evidence="7" type="ORF">HHL24_02075</name>
</gene>
<dbReference type="InterPro" id="IPR020806">
    <property type="entry name" value="PKS_PP-bd"/>
</dbReference>
<organism evidence="7 8">
    <name type="scientific">Paraburkholderia polaris</name>
    <dbReference type="NCBI Taxonomy" id="2728848"/>
    <lineage>
        <taxon>Bacteria</taxon>
        <taxon>Pseudomonadati</taxon>
        <taxon>Pseudomonadota</taxon>
        <taxon>Betaproteobacteria</taxon>
        <taxon>Burkholderiales</taxon>
        <taxon>Burkholderiaceae</taxon>
        <taxon>Paraburkholderia</taxon>
    </lineage>
</organism>
<keyword evidence="2" id="KW-0596">Phosphopantetheine</keyword>
<dbReference type="GO" id="GO:0031177">
    <property type="term" value="F:phosphopantetheine binding"/>
    <property type="evidence" value="ECO:0007669"/>
    <property type="project" value="InterPro"/>
</dbReference>
<dbReference type="Pfam" id="PF00501">
    <property type="entry name" value="AMP-binding"/>
    <property type="match status" value="3"/>
</dbReference>
<feature type="region of interest" description="Disordered" evidence="5">
    <location>
        <begin position="2464"/>
        <end position="2504"/>
    </location>
</feature>
<evidence type="ECO:0000256" key="2">
    <source>
        <dbReference type="ARBA" id="ARBA00022450"/>
    </source>
</evidence>
<feature type="domain" description="Carrier" evidence="6">
    <location>
        <begin position="557"/>
        <end position="636"/>
    </location>
</feature>
<dbReference type="Gene3D" id="2.30.38.10">
    <property type="entry name" value="Luciferase, Domain 3"/>
    <property type="match status" value="2"/>
</dbReference>
<name>A0A848IB47_9BURK</name>
<dbReference type="PROSITE" id="PS50075">
    <property type="entry name" value="CARRIER"/>
    <property type="match status" value="3"/>
</dbReference>
<dbReference type="RefSeq" id="WP_169483727.1">
    <property type="nucleotide sequence ID" value="NZ_JABBGJ010000002.1"/>
</dbReference>
<keyword evidence="4" id="KW-0677">Repeat</keyword>
<dbReference type="CDD" id="cd05930">
    <property type="entry name" value="A_NRPS"/>
    <property type="match status" value="1"/>
</dbReference>
<dbReference type="CDD" id="cd17646">
    <property type="entry name" value="A_NRPS_AB3403-like"/>
    <property type="match status" value="1"/>
</dbReference>
<dbReference type="Gene3D" id="1.10.1200.10">
    <property type="entry name" value="ACP-like"/>
    <property type="match status" value="3"/>
</dbReference>
<dbReference type="InterPro" id="IPR020845">
    <property type="entry name" value="AMP-binding_CS"/>
</dbReference>
<dbReference type="NCBIfam" id="TIGR01720">
    <property type="entry name" value="NRPS-para261"/>
    <property type="match status" value="1"/>
</dbReference>
<dbReference type="Pfam" id="PF00668">
    <property type="entry name" value="Condensation"/>
    <property type="match status" value="4"/>
</dbReference>
<feature type="compositionally biased region" description="Gly residues" evidence="5">
    <location>
        <begin position="478"/>
        <end position="489"/>
    </location>
</feature>
<dbReference type="Pfam" id="PF13193">
    <property type="entry name" value="AMP-binding_C"/>
    <property type="match status" value="1"/>
</dbReference>
<protein>
    <submittedName>
        <fullName evidence="7">Amino acid adenylation domain-containing protein</fullName>
    </submittedName>
</protein>
<dbReference type="InterPro" id="IPR045851">
    <property type="entry name" value="AMP-bd_C_sf"/>
</dbReference>
<dbReference type="Gene3D" id="3.40.50.12780">
    <property type="entry name" value="N-terminal domain of ligase-like"/>
    <property type="match status" value="1"/>
</dbReference>
<evidence type="ECO:0000256" key="3">
    <source>
        <dbReference type="ARBA" id="ARBA00022553"/>
    </source>
</evidence>
<dbReference type="FunFam" id="3.40.50.980:FF:000002">
    <property type="entry name" value="Enterobactin synthetase component F"/>
    <property type="match status" value="1"/>
</dbReference>
<comment type="caution">
    <text evidence="7">The sequence shown here is derived from an EMBL/GenBank/DDBJ whole genome shotgun (WGS) entry which is preliminary data.</text>
</comment>
<proteinExistence type="predicted"/>
<reference evidence="7 8" key="1">
    <citation type="submission" date="2020-04" db="EMBL/GenBank/DDBJ databases">
        <title>Paraburkholderia sp. RP-4-7 isolated from soil.</title>
        <authorList>
            <person name="Dahal R.H."/>
        </authorList>
    </citation>
    <scope>NUCLEOTIDE SEQUENCE [LARGE SCALE GENOMIC DNA]</scope>
    <source>
        <strain evidence="7 8">RP-4-7</strain>
    </source>
</reference>
<dbReference type="InterPro" id="IPR036736">
    <property type="entry name" value="ACP-like_sf"/>
</dbReference>
<dbReference type="GO" id="GO:0005737">
    <property type="term" value="C:cytoplasm"/>
    <property type="evidence" value="ECO:0007669"/>
    <property type="project" value="TreeGrafter"/>
</dbReference>
<feature type="region of interest" description="Disordered" evidence="5">
    <location>
        <begin position="471"/>
        <end position="492"/>
    </location>
</feature>
<feature type="compositionally biased region" description="Low complexity" evidence="5">
    <location>
        <begin position="1754"/>
        <end position="1770"/>
    </location>
</feature>
<comment type="cofactor">
    <cofactor evidence="1">
        <name>pantetheine 4'-phosphate</name>
        <dbReference type="ChEBI" id="CHEBI:47942"/>
    </cofactor>
</comment>
<dbReference type="InterPro" id="IPR023213">
    <property type="entry name" value="CAT-like_dom_sf"/>
</dbReference>
<dbReference type="Gene3D" id="3.30.559.30">
    <property type="entry name" value="Nonribosomal peptide synthetase, condensation domain"/>
    <property type="match status" value="3"/>
</dbReference>
<dbReference type="SUPFAM" id="SSF56801">
    <property type="entry name" value="Acetyl-CoA synthetase-like"/>
    <property type="match status" value="3"/>
</dbReference>
<dbReference type="InterPro" id="IPR000873">
    <property type="entry name" value="AMP-dep_synth/lig_dom"/>
</dbReference>
<dbReference type="InterPro" id="IPR042099">
    <property type="entry name" value="ANL_N_sf"/>
</dbReference>
<feature type="domain" description="Carrier" evidence="6">
    <location>
        <begin position="3248"/>
        <end position="3323"/>
    </location>
</feature>
<dbReference type="GO" id="GO:0044550">
    <property type="term" value="P:secondary metabolite biosynthetic process"/>
    <property type="evidence" value="ECO:0007669"/>
    <property type="project" value="TreeGrafter"/>
</dbReference>
<evidence type="ECO:0000256" key="4">
    <source>
        <dbReference type="ARBA" id="ARBA00022737"/>
    </source>
</evidence>
<dbReference type="FunFam" id="1.10.1200.10:FF:000005">
    <property type="entry name" value="Nonribosomal peptide synthetase 1"/>
    <property type="match status" value="1"/>
</dbReference>
<dbReference type="FunFam" id="2.30.38.10:FF:000001">
    <property type="entry name" value="Non-ribosomal peptide synthetase PvdI"/>
    <property type="match status" value="1"/>
</dbReference>
<keyword evidence="3" id="KW-0597">Phosphoprotein</keyword>
<dbReference type="FunFam" id="3.40.50.980:FF:000001">
    <property type="entry name" value="Non-ribosomal peptide synthetase"/>
    <property type="match status" value="1"/>
</dbReference>
<dbReference type="Gene3D" id="3.30.559.10">
    <property type="entry name" value="Chloramphenicol acetyltransferase-like domain"/>
    <property type="match status" value="3"/>
</dbReference>
<keyword evidence="8" id="KW-1185">Reference proteome</keyword>
<dbReference type="SUPFAM" id="SSF47336">
    <property type="entry name" value="ACP-like"/>
    <property type="match status" value="3"/>
</dbReference>
<dbReference type="EMBL" id="JABBGJ010000002">
    <property type="protein sequence ID" value="NML96753.1"/>
    <property type="molecule type" value="Genomic_DNA"/>
</dbReference>
<dbReference type="FunFam" id="3.40.50.12780:FF:000012">
    <property type="entry name" value="Non-ribosomal peptide synthetase"/>
    <property type="match status" value="1"/>
</dbReference>